<feature type="domain" description="LTD" evidence="4">
    <location>
        <begin position="21"/>
        <end position="159"/>
    </location>
</feature>
<dbReference type="InterPro" id="IPR005135">
    <property type="entry name" value="Endo/exonuclease/phosphatase"/>
</dbReference>
<evidence type="ECO:0000313" key="6">
    <source>
        <dbReference type="Proteomes" id="UP001555100"/>
    </source>
</evidence>
<feature type="chain" id="PRO_5047419084" evidence="3">
    <location>
        <begin position="28"/>
        <end position="1595"/>
    </location>
</feature>
<dbReference type="InterPro" id="IPR036691">
    <property type="entry name" value="Endo/exonu/phosph_ase_sf"/>
</dbReference>
<dbReference type="CDD" id="cd04486">
    <property type="entry name" value="YhcR_OBF_like"/>
    <property type="match status" value="2"/>
</dbReference>
<evidence type="ECO:0000259" key="4">
    <source>
        <dbReference type="PROSITE" id="PS51841"/>
    </source>
</evidence>
<keyword evidence="5" id="KW-0255">Endonuclease</keyword>
<dbReference type="PROSITE" id="PS51841">
    <property type="entry name" value="LTD"/>
    <property type="match status" value="1"/>
</dbReference>
<evidence type="ECO:0000256" key="3">
    <source>
        <dbReference type="SAM" id="SignalP"/>
    </source>
</evidence>
<dbReference type="SUPFAM" id="SSF74853">
    <property type="entry name" value="Lamin A/C globular tail domain"/>
    <property type="match status" value="1"/>
</dbReference>
<feature type="transmembrane region" description="Helical" evidence="2">
    <location>
        <begin position="1562"/>
        <end position="1590"/>
    </location>
</feature>
<dbReference type="Proteomes" id="UP001555100">
    <property type="component" value="Unassembled WGS sequence"/>
</dbReference>
<evidence type="ECO:0000256" key="1">
    <source>
        <dbReference type="SAM" id="MobiDB-lite"/>
    </source>
</evidence>
<keyword evidence="3" id="KW-0732">Signal</keyword>
<name>A0ABV3NAI7_9ACTO</name>
<dbReference type="NCBIfam" id="NF033681">
    <property type="entry name" value="ExeM_NucH_DNase"/>
    <property type="match status" value="2"/>
</dbReference>
<dbReference type="Pfam" id="PF03372">
    <property type="entry name" value="Exo_endo_phos"/>
    <property type="match status" value="1"/>
</dbReference>
<feature type="compositionally biased region" description="Basic and acidic residues" evidence="1">
    <location>
        <begin position="1501"/>
        <end position="1523"/>
    </location>
</feature>
<feature type="region of interest" description="Disordered" evidence="1">
    <location>
        <begin position="162"/>
        <end position="258"/>
    </location>
</feature>
<feature type="compositionally biased region" description="Basic and acidic residues" evidence="1">
    <location>
        <begin position="206"/>
        <end position="218"/>
    </location>
</feature>
<dbReference type="CDD" id="cd10283">
    <property type="entry name" value="MnuA_DNase1-like"/>
    <property type="match status" value="2"/>
</dbReference>
<sequence>MKRGASLIAALAATVLAIPLATVPAAATPDGKNVVISEVYTQGGANKNLYRDYVELYNPTDAVVDLSKWSIQYASSKGEKFSKQANLNGTIQPGSYYLVLGKSDTKPGATELKGDNESDLQLASSDGIVALVTHQNKLTVAGNNLASAKGVLDAVGYGKAKKFEGSGPATKPTAKQSIHRSDGNDTDDNKADFHQGAPNPMFTGGDARKNSGKPKPDEPTSPAPEKPKPDDPAAPRPGEITPIADIQGTGDKTPLERKTVTTEGVVTAIYPSGGFNGLYIQTPGTGGTHDGNASHGLFLYDPKGLALKKVAEGDYVRVTGTAAEYYGLTQLKDLKKVEKLDKPDIEAPKPIVLDEFPVGDEAREKYEGMLVDIKAPMTITNNYLQGKRNNNIFTARWGELGLTPGDKPLLQPSQKYNPKDNRAEIEALDKTNRANLINLDDGISWDLVKFDSKHNDLIPAPYLDVNKPARAGAQVVFKKPMIIDYRDNAWKIQPTQPVNVKGTETEFKDNSFDWVEFTNNDRPAAPSNEGGDISLATFNVLNYFITTGEEWGCTKGHKDRSGNIVTSDKCDQRGAYSKDALNRQQEKIVTALNELDASVVGLEEIENSKRFNKDRDTALNALVKALNEKAGSEKWAAVKSPQALPANEDVIRLAFIYQPSKVKPVGDSKILIGHEAFTGTAREPLAQEFQAIGSDGSPAGKSFVAVANHFKSKGSLKDNSDKDQYQGNNNKLRVKQAKAVRNWVEKEFADKAIFFIGDFNAYGAEDPIREFTNNGYTDLGPELAPNKQTYQFSGYVGSLDHILANAQAKELVVNGDIWDINADEPLAFEYSRYNYNVKYKDLYDTTAFRSSDHDPIKVNLKVLDTSVPELKPDPEPKPEPGVKITPIAEIQGEGATTPLEGQEVTTQGVVTAVYAKGGYDGVVIQTPGTGGTHDGKASHAVFVYGSNIAKGVAKGDFIQVTGKVSEYKGKKDKKSKTQLKDPKWTKLEKPEGFVDPKPVELKSLPAGDVEREKLESMLVSITGDYTITDNYNTGRFGELGLAPGLKPFVAPSQLHNPVTSPDEVAKLARFNAENALILDDGVSRDLTSFNKFHNDLIPAAYLNVKDPARVGAQVVFKQPLILDFGFDKWRLQPTEEINVKGKDTPDSYVDNTSKWVEFKNNTRPEAPASKGDINIATFNVLNYFATTGAEWKCKDGYKDRKGDFVTSNKCEQRGAYSEDALKRQEEKIVTAINALNAEVVGLEEIENSRRFGKDRDFALNTLVAALNKAAGSEKWAAVPTPSKIAADTDVIRLAFIYQPAKVKTVGETRTLIGSANFTGLAREPIAQVFQAIDEKGAPKGEEFVVSVNHFKSKGSAPKTNPADNDKGQGNSNLLRIEQAKELRAWLEKEFPGKPIFAIGDFNAYGAEDPVLEFKANGWKEIVEEFDTDSFTYVYGGLAGSLDHMFANASAYAMTLDAQVWDVNADEPLAFEYSRYNYNVKVKDLYDTTSYRSSDHDPIKVSIKLKEVDPKPDPKPDPTPEVKPDPQPAPSEDPVPTPQQTMQPTPAPQPTVDSAPAPSQKSALVFTGATVIGLAVVAGILLLAGGAIALIRRRQR</sequence>
<comment type="caution">
    <text evidence="5">The sequence shown here is derived from an EMBL/GenBank/DDBJ whole genome shotgun (WGS) entry which is preliminary data.</text>
</comment>
<dbReference type="SUPFAM" id="SSF56219">
    <property type="entry name" value="DNase I-like"/>
    <property type="match status" value="2"/>
</dbReference>
<dbReference type="EMBL" id="JBAGNM010000003">
    <property type="protein sequence ID" value="MEW6954227.1"/>
    <property type="molecule type" value="Genomic_DNA"/>
</dbReference>
<dbReference type="Gene3D" id="3.60.10.10">
    <property type="entry name" value="Endonuclease/exonuclease/phosphatase"/>
    <property type="match status" value="2"/>
</dbReference>
<keyword evidence="6" id="KW-1185">Reference proteome</keyword>
<reference evidence="5 6" key="1">
    <citation type="submission" date="2024-01" db="EMBL/GenBank/DDBJ databases">
        <title>Genomic analysis and antimicrobial resistance profiles of Trueperella pyogenes isolated from domestic and wild animals.</title>
        <authorList>
            <person name="Magossi G."/>
            <person name="Gzyl K.E."/>
            <person name="Holman D.B."/>
            <person name="Amat S."/>
        </authorList>
    </citation>
    <scope>NUCLEOTIDE SEQUENCE [LARGE SCALE GENOMIC DNA]</scope>
    <source>
        <strain evidence="5 6">1494</strain>
    </source>
</reference>
<proteinExistence type="predicted"/>
<dbReference type="RefSeq" id="WP_367245882.1">
    <property type="nucleotide sequence ID" value="NZ_JBAGNM010000003.1"/>
</dbReference>
<feature type="compositionally biased region" description="Basic and acidic residues" evidence="1">
    <location>
        <begin position="179"/>
        <end position="193"/>
    </location>
</feature>
<keyword evidence="5" id="KW-0540">Nuclease</keyword>
<feature type="region of interest" description="Disordered" evidence="1">
    <location>
        <begin position="1501"/>
        <end position="1559"/>
    </location>
</feature>
<evidence type="ECO:0000313" key="5">
    <source>
        <dbReference type="EMBL" id="MEW6954227.1"/>
    </source>
</evidence>
<keyword evidence="2" id="KW-1133">Transmembrane helix</keyword>
<keyword evidence="2" id="KW-0472">Membrane</keyword>
<dbReference type="InterPro" id="IPR047971">
    <property type="entry name" value="ExeM-like"/>
</dbReference>
<gene>
    <name evidence="5" type="ORF">V3M73_04225</name>
</gene>
<keyword evidence="2" id="KW-0812">Transmembrane</keyword>
<dbReference type="PANTHER" id="PTHR42834:SF1">
    <property type="entry name" value="ENDONUCLEASE_EXONUCLEASE_PHOSPHATASE FAMILY PROTEIN (AFU_ORTHOLOGUE AFUA_3G09210)"/>
    <property type="match status" value="1"/>
</dbReference>
<keyword evidence="5" id="KW-0378">Hydrolase</keyword>
<dbReference type="Gene3D" id="2.60.40.1260">
    <property type="entry name" value="Lamin Tail domain"/>
    <property type="match status" value="1"/>
</dbReference>
<protein>
    <submittedName>
        <fullName evidence="5">ExeM/NucH family extracellular endonuclease</fullName>
    </submittedName>
</protein>
<dbReference type="GO" id="GO:0004519">
    <property type="term" value="F:endonuclease activity"/>
    <property type="evidence" value="ECO:0007669"/>
    <property type="project" value="UniProtKB-KW"/>
</dbReference>
<dbReference type="PANTHER" id="PTHR42834">
    <property type="entry name" value="ENDONUCLEASE/EXONUCLEASE/PHOSPHATASE FAMILY PROTEIN (AFU_ORTHOLOGUE AFUA_3G09210)"/>
    <property type="match status" value="1"/>
</dbReference>
<dbReference type="InterPro" id="IPR001322">
    <property type="entry name" value="Lamin_tail_dom"/>
</dbReference>
<dbReference type="Pfam" id="PF00932">
    <property type="entry name" value="LTD"/>
    <property type="match status" value="1"/>
</dbReference>
<feature type="compositionally biased region" description="Pro residues" evidence="1">
    <location>
        <begin position="1524"/>
        <end position="1536"/>
    </location>
</feature>
<evidence type="ECO:0000256" key="2">
    <source>
        <dbReference type="SAM" id="Phobius"/>
    </source>
</evidence>
<organism evidence="5 6">
    <name type="scientific">Trueperella pyogenes</name>
    <dbReference type="NCBI Taxonomy" id="1661"/>
    <lineage>
        <taxon>Bacteria</taxon>
        <taxon>Bacillati</taxon>
        <taxon>Actinomycetota</taxon>
        <taxon>Actinomycetes</taxon>
        <taxon>Actinomycetales</taxon>
        <taxon>Actinomycetaceae</taxon>
        <taxon>Trueperella</taxon>
    </lineage>
</organism>
<accession>A0ABV3NAI7</accession>
<dbReference type="InterPro" id="IPR036415">
    <property type="entry name" value="Lamin_tail_dom_sf"/>
</dbReference>
<feature type="signal peptide" evidence="3">
    <location>
        <begin position="1"/>
        <end position="27"/>
    </location>
</feature>